<dbReference type="eggNOG" id="COG2868">
    <property type="taxonomic scope" value="Bacteria"/>
</dbReference>
<keyword evidence="3" id="KW-0378">Hydrolase</keyword>
<comment type="similarity">
    <text evidence="5">Belongs to the Prp family.</text>
</comment>
<evidence type="ECO:0000256" key="2">
    <source>
        <dbReference type="ARBA" id="ARBA00022670"/>
    </source>
</evidence>
<dbReference type="PANTHER" id="PTHR39178:SF1">
    <property type="entry name" value="RIBOSOMAL-PROCESSING CYSTEINE PROTEASE PRP"/>
    <property type="match status" value="1"/>
</dbReference>
<dbReference type="STRING" id="45851.BHV86_06500"/>
<proteinExistence type="inferred from homology"/>
<accession>D4RWV9</accession>
<keyword evidence="8" id="KW-1185">Reference proteome</keyword>
<reference evidence="7 8" key="1">
    <citation type="submission" date="2010-02" db="EMBL/GenBank/DDBJ databases">
        <authorList>
            <person name="Weinstock G."/>
            <person name="Sodergren E."/>
            <person name="Clifton S."/>
            <person name="Fulton L."/>
            <person name="Fulton B."/>
            <person name="Courtney L."/>
            <person name="Fronick C."/>
            <person name="Harrison M."/>
            <person name="Strong C."/>
            <person name="Farmer C."/>
            <person name="Delahaunty K."/>
            <person name="Markovic C."/>
            <person name="Hall O."/>
            <person name="Minx P."/>
            <person name="Tomlinson C."/>
            <person name="Mitreva M."/>
            <person name="Nelson J."/>
            <person name="Hou S."/>
            <person name="Wollam A."/>
            <person name="Pepin K.H."/>
            <person name="Johnson M."/>
            <person name="Bhonagiri V."/>
            <person name="Zhang X."/>
            <person name="Suruliraj S."/>
            <person name="Warren W."/>
            <person name="Chinwalla A."/>
            <person name="Mardis E.R."/>
            <person name="Wilson R.K."/>
        </authorList>
    </citation>
    <scope>NUCLEOTIDE SEQUENCE [LARGE SCALE GENOMIC DNA]</scope>
    <source>
        <strain evidence="7 8">DSM 2876</strain>
    </source>
</reference>
<dbReference type="InterPro" id="IPR036764">
    <property type="entry name" value="Peptidase_Prp_sf"/>
</dbReference>
<dbReference type="HOGENOM" id="CLU_140910_1_0_9"/>
<gene>
    <name evidence="7" type="ORF">BUTYVIB_00146</name>
</gene>
<evidence type="ECO:0000256" key="6">
    <source>
        <dbReference type="ARBA" id="ARBA00044538"/>
    </source>
</evidence>
<dbReference type="PANTHER" id="PTHR39178">
    <property type="entry name" value="HYPOTHETICAL RIBOSOME-ASSOCIATED PROTEIN"/>
    <property type="match status" value="1"/>
</dbReference>
<evidence type="ECO:0000256" key="3">
    <source>
        <dbReference type="ARBA" id="ARBA00022801"/>
    </source>
</evidence>
<evidence type="ECO:0000256" key="4">
    <source>
        <dbReference type="ARBA" id="ARBA00022807"/>
    </source>
</evidence>
<dbReference type="GeneID" id="98918512"/>
<comment type="caution">
    <text evidence="7">The sequence shown here is derived from an EMBL/GenBank/DDBJ whole genome shotgun (WGS) entry which is preliminary data.</text>
</comment>
<dbReference type="CDD" id="cd16332">
    <property type="entry name" value="Prp-like"/>
    <property type="match status" value="1"/>
</dbReference>
<evidence type="ECO:0000313" key="8">
    <source>
        <dbReference type="Proteomes" id="UP000006238"/>
    </source>
</evidence>
<protein>
    <recommendedName>
        <fullName evidence="6">Ribosomal processing cysteine protease Prp</fullName>
    </recommendedName>
</protein>
<dbReference type="AlphaFoldDB" id="D4RWV9"/>
<dbReference type="GO" id="GO:0042254">
    <property type="term" value="P:ribosome biogenesis"/>
    <property type="evidence" value="ECO:0007669"/>
    <property type="project" value="UniProtKB-KW"/>
</dbReference>
<dbReference type="GO" id="GO:0008234">
    <property type="term" value="F:cysteine-type peptidase activity"/>
    <property type="evidence" value="ECO:0007669"/>
    <property type="project" value="UniProtKB-KW"/>
</dbReference>
<sequence>MTNITFYIKSDKSIIGFKSKGHAGFGVRGTDVVCASVSILLINTVNSIEKLTSEECSYKINDRRATIDFQMDTVGDGSQLLLQSLKMGLEGIADGYPGNVTINIEEV</sequence>
<dbReference type="Gene3D" id="3.30.70.1490">
    <property type="entry name" value="Cysteine protease Prp"/>
    <property type="match status" value="1"/>
</dbReference>
<evidence type="ECO:0000313" key="7">
    <source>
        <dbReference type="EMBL" id="EFF69633.1"/>
    </source>
</evidence>
<keyword evidence="4" id="KW-0788">Thiol protease</keyword>
<dbReference type="Pfam" id="PF04327">
    <property type="entry name" value="Peptidase_Prp"/>
    <property type="match status" value="1"/>
</dbReference>
<dbReference type="GO" id="GO:0006508">
    <property type="term" value="P:proteolysis"/>
    <property type="evidence" value="ECO:0007669"/>
    <property type="project" value="UniProtKB-KW"/>
</dbReference>
<evidence type="ECO:0000256" key="5">
    <source>
        <dbReference type="ARBA" id="ARBA00044503"/>
    </source>
</evidence>
<dbReference type="InterPro" id="IPR007422">
    <property type="entry name" value="Peptidase_Prp"/>
</dbReference>
<evidence type="ECO:0000256" key="1">
    <source>
        <dbReference type="ARBA" id="ARBA00022517"/>
    </source>
</evidence>
<keyword evidence="1" id="KW-0690">Ribosome biogenesis</keyword>
<dbReference type="RefSeq" id="WP_005600762.1">
    <property type="nucleotide sequence ID" value="NZ_GG663519.1"/>
</dbReference>
<dbReference type="Proteomes" id="UP000006238">
    <property type="component" value="Unassembled WGS sequence"/>
</dbReference>
<dbReference type="EMBL" id="ABWN01000017">
    <property type="protein sequence ID" value="EFF69633.1"/>
    <property type="molecule type" value="Genomic_DNA"/>
</dbReference>
<organism evidence="7 8">
    <name type="scientific">Eshraghiella crossota DSM 2876</name>
    <dbReference type="NCBI Taxonomy" id="511680"/>
    <lineage>
        <taxon>Bacteria</taxon>
        <taxon>Bacillati</taxon>
        <taxon>Bacillota</taxon>
        <taxon>Clostridia</taxon>
        <taxon>Lachnospirales</taxon>
        <taxon>Lachnospiraceae</taxon>
        <taxon>Eshraghiella</taxon>
    </lineage>
</organism>
<dbReference type="SUPFAM" id="SSF118010">
    <property type="entry name" value="TM1457-like"/>
    <property type="match status" value="1"/>
</dbReference>
<keyword evidence="2" id="KW-0645">Protease</keyword>
<name>D4RWV9_9FIRM</name>